<dbReference type="EMBL" id="SRLO01000054">
    <property type="protein sequence ID" value="TNN80449.1"/>
    <property type="molecule type" value="Genomic_DNA"/>
</dbReference>
<dbReference type="Proteomes" id="UP000314294">
    <property type="component" value="Unassembled WGS sequence"/>
</dbReference>
<dbReference type="AlphaFoldDB" id="A0A4Z2IR44"/>
<protein>
    <submittedName>
        <fullName evidence="1">Uncharacterized protein</fullName>
    </submittedName>
</protein>
<keyword evidence="2" id="KW-1185">Reference proteome</keyword>
<sequence length="86" mass="9030">MVLASFLNAFCLKGWPLCPIGPASFVMPSASFALPPAMALLMPVLSTSFFLHGLGDGRPLVNDEGGSCENTEVLQVHGKVNTIPSL</sequence>
<gene>
    <name evidence="1" type="ORF">EYF80_009188</name>
</gene>
<accession>A0A4Z2IR44</accession>
<name>A0A4Z2IR44_9TELE</name>
<comment type="caution">
    <text evidence="1">The sequence shown here is derived from an EMBL/GenBank/DDBJ whole genome shotgun (WGS) entry which is preliminary data.</text>
</comment>
<proteinExistence type="predicted"/>
<evidence type="ECO:0000313" key="1">
    <source>
        <dbReference type="EMBL" id="TNN80449.1"/>
    </source>
</evidence>
<organism evidence="1 2">
    <name type="scientific">Liparis tanakae</name>
    <name type="common">Tanaka's snailfish</name>
    <dbReference type="NCBI Taxonomy" id="230148"/>
    <lineage>
        <taxon>Eukaryota</taxon>
        <taxon>Metazoa</taxon>
        <taxon>Chordata</taxon>
        <taxon>Craniata</taxon>
        <taxon>Vertebrata</taxon>
        <taxon>Euteleostomi</taxon>
        <taxon>Actinopterygii</taxon>
        <taxon>Neopterygii</taxon>
        <taxon>Teleostei</taxon>
        <taxon>Neoteleostei</taxon>
        <taxon>Acanthomorphata</taxon>
        <taxon>Eupercaria</taxon>
        <taxon>Perciformes</taxon>
        <taxon>Cottioidei</taxon>
        <taxon>Cottales</taxon>
        <taxon>Liparidae</taxon>
        <taxon>Liparis</taxon>
    </lineage>
</organism>
<reference evidence="1 2" key="1">
    <citation type="submission" date="2019-03" db="EMBL/GenBank/DDBJ databases">
        <title>First draft genome of Liparis tanakae, snailfish: a comprehensive survey of snailfish specific genes.</title>
        <authorList>
            <person name="Kim W."/>
            <person name="Song I."/>
            <person name="Jeong J.-H."/>
            <person name="Kim D."/>
            <person name="Kim S."/>
            <person name="Ryu S."/>
            <person name="Song J.Y."/>
            <person name="Lee S.K."/>
        </authorList>
    </citation>
    <scope>NUCLEOTIDE SEQUENCE [LARGE SCALE GENOMIC DNA]</scope>
    <source>
        <tissue evidence="1">Muscle</tissue>
    </source>
</reference>
<evidence type="ECO:0000313" key="2">
    <source>
        <dbReference type="Proteomes" id="UP000314294"/>
    </source>
</evidence>